<protein>
    <submittedName>
        <fullName evidence="3">Uncharacterized protein</fullName>
    </submittedName>
</protein>
<evidence type="ECO:0000256" key="1">
    <source>
        <dbReference type="SAM" id="SignalP"/>
    </source>
</evidence>
<name>A0A915AXW0_PARUN</name>
<dbReference type="PROSITE" id="PS00268">
    <property type="entry name" value="CECROPIN"/>
    <property type="match status" value="1"/>
</dbReference>
<dbReference type="AlphaFoldDB" id="A0A915AXW0"/>
<proteinExistence type="predicted"/>
<evidence type="ECO:0000313" key="2">
    <source>
        <dbReference type="Proteomes" id="UP000887569"/>
    </source>
</evidence>
<dbReference type="WBParaSite" id="PgR016_g138_t01">
    <property type="protein sequence ID" value="PgR016_g138_t01"/>
    <property type="gene ID" value="PgR016_g138"/>
</dbReference>
<accession>A0A915AXW0</accession>
<keyword evidence="2" id="KW-1185">Reference proteome</keyword>
<evidence type="ECO:0000313" key="3">
    <source>
        <dbReference type="WBParaSite" id="PgR016_g138_t01"/>
    </source>
</evidence>
<sequence length="82" mass="9246">MLATRRALVCIFFIYLLAQATESSWLSKTYKKLENSAKKRISEGVATTILGGLRHRRSVTRQEGASLRFTAKELPSTDSVRE</sequence>
<feature type="chain" id="PRO_5037586576" evidence="1">
    <location>
        <begin position="24"/>
        <end position="82"/>
    </location>
</feature>
<feature type="signal peptide" evidence="1">
    <location>
        <begin position="1"/>
        <end position="23"/>
    </location>
</feature>
<organism evidence="2 3">
    <name type="scientific">Parascaris univalens</name>
    <name type="common">Nematode worm</name>
    <dbReference type="NCBI Taxonomy" id="6257"/>
    <lineage>
        <taxon>Eukaryota</taxon>
        <taxon>Metazoa</taxon>
        <taxon>Ecdysozoa</taxon>
        <taxon>Nematoda</taxon>
        <taxon>Chromadorea</taxon>
        <taxon>Rhabditida</taxon>
        <taxon>Spirurina</taxon>
        <taxon>Ascaridomorpha</taxon>
        <taxon>Ascaridoidea</taxon>
        <taxon>Ascarididae</taxon>
        <taxon>Parascaris</taxon>
    </lineage>
</organism>
<keyword evidence="1" id="KW-0732">Signal</keyword>
<reference evidence="3" key="1">
    <citation type="submission" date="2022-11" db="UniProtKB">
        <authorList>
            <consortium name="WormBaseParasite"/>
        </authorList>
    </citation>
    <scope>IDENTIFICATION</scope>
</reference>
<dbReference type="Proteomes" id="UP000887569">
    <property type="component" value="Unplaced"/>
</dbReference>